<keyword evidence="3" id="KW-1185">Reference proteome</keyword>
<sequence length="87" mass="9918">MTVAKASGDLITVFILFIVLVIIIFFFVLIFEFLVRYAIILKFRIRPISLSSEIILICRSYLASVFVELISAIINLHHETAVCLTEI</sequence>
<keyword evidence="1" id="KW-0472">Membrane</keyword>
<comment type="caution">
    <text evidence="2">The sequence shown here is derived from an EMBL/GenBank/DDBJ whole genome shotgun (WGS) entry which is preliminary data.</text>
</comment>
<dbReference type="AlphaFoldDB" id="A0A9W4UAK4"/>
<proteinExistence type="predicted"/>
<evidence type="ECO:0000313" key="2">
    <source>
        <dbReference type="EMBL" id="CAI6331848.1"/>
    </source>
</evidence>
<keyword evidence="1" id="KW-1133">Transmembrane helix</keyword>
<evidence type="ECO:0000313" key="3">
    <source>
        <dbReference type="Proteomes" id="UP001152607"/>
    </source>
</evidence>
<feature type="transmembrane region" description="Helical" evidence="1">
    <location>
        <begin position="12"/>
        <end position="35"/>
    </location>
</feature>
<evidence type="ECO:0000256" key="1">
    <source>
        <dbReference type="SAM" id="Phobius"/>
    </source>
</evidence>
<reference evidence="2" key="1">
    <citation type="submission" date="2023-01" db="EMBL/GenBank/DDBJ databases">
        <authorList>
            <person name="Van Ghelder C."/>
            <person name="Rancurel C."/>
        </authorList>
    </citation>
    <scope>NUCLEOTIDE SEQUENCE</scope>
    <source>
        <strain evidence="2">CNCM I-4278</strain>
    </source>
</reference>
<accession>A0A9W4UAK4</accession>
<dbReference type="Proteomes" id="UP001152607">
    <property type="component" value="Unassembled WGS sequence"/>
</dbReference>
<keyword evidence="1" id="KW-0812">Transmembrane</keyword>
<organism evidence="2 3">
    <name type="scientific">Periconia digitata</name>
    <dbReference type="NCBI Taxonomy" id="1303443"/>
    <lineage>
        <taxon>Eukaryota</taxon>
        <taxon>Fungi</taxon>
        <taxon>Dikarya</taxon>
        <taxon>Ascomycota</taxon>
        <taxon>Pezizomycotina</taxon>
        <taxon>Dothideomycetes</taxon>
        <taxon>Pleosporomycetidae</taxon>
        <taxon>Pleosporales</taxon>
        <taxon>Massarineae</taxon>
        <taxon>Periconiaceae</taxon>
        <taxon>Periconia</taxon>
    </lineage>
</organism>
<protein>
    <submittedName>
        <fullName evidence="2">Uncharacterized protein</fullName>
    </submittedName>
</protein>
<dbReference type="EMBL" id="CAOQHR010000003">
    <property type="protein sequence ID" value="CAI6331848.1"/>
    <property type="molecule type" value="Genomic_DNA"/>
</dbReference>
<gene>
    <name evidence="2" type="ORF">PDIGIT_LOCUS4877</name>
</gene>
<name>A0A9W4UAK4_9PLEO</name>